<organism evidence="1 2">
    <name type="scientific">Nocardioides baekrokdamisoli</name>
    <dbReference type="NCBI Taxonomy" id="1804624"/>
    <lineage>
        <taxon>Bacteria</taxon>
        <taxon>Bacillati</taxon>
        <taxon>Actinomycetota</taxon>
        <taxon>Actinomycetes</taxon>
        <taxon>Propionibacteriales</taxon>
        <taxon>Nocardioidaceae</taxon>
        <taxon>Nocardioides</taxon>
    </lineage>
</organism>
<reference evidence="1 2" key="1">
    <citation type="submission" date="2018-11" db="EMBL/GenBank/DDBJ databases">
        <title>Complete genome sequence of Nocardioides baekrokdamisoli strain KCTC 39748.</title>
        <authorList>
            <person name="Kang S.W."/>
            <person name="Lee K.C."/>
            <person name="Kim K.K."/>
            <person name="Kim J.S."/>
            <person name="Kim D.S."/>
            <person name="Ko S.H."/>
            <person name="Yang S.H."/>
            <person name="Shin Y.K."/>
            <person name="Lee J.S."/>
        </authorList>
    </citation>
    <scope>NUCLEOTIDE SEQUENCE [LARGE SCALE GENOMIC DNA]</scope>
    <source>
        <strain evidence="1 2">KCTC 39748</strain>
    </source>
</reference>
<proteinExistence type="predicted"/>
<dbReference type="AlphaFoldDB" id="A0A3G9IZ38"/>
<gene>
    <name evidence="1" type="ORF">Back2_19400</name>
</gene>
<evidence type="ECO:0008006" key="3">
    <source>
        <dbReference type="Google" id="ProtNLM"/>
    </source>
</evidence>
<sequence length="98" mass="10454">MYATITDLRDRARALEDSADRLAHRVGTIAWQGTAADAMRRRAGTAIAELRRCARLHDDAAAVLERHHQAALMNPVGHMADEAVGAVDGLASLVGGLL</sequence>
<dbReference type="KEGG" id="nbe:Back2_19400"/>
<protein>
    <recommendedName>
        <fullName evidence="3">ESAT-6-like protein</fullName>
    </recommendedName>
</protein>
<dbReference type="RefSeq" id="WP_125568966.1">
    <property type="nucleotide sequence ID" value="NZ_AP019307.1"/>
</dbReference>
<dbReference type="OrthoDB" id="3790494at2"/>
<dbReference type="EMBL" id="AP019307">
    <property type="protein sequence ID" value="BBH17653.1"/>
    <property type="molecule type" value="Genomic_DNA"/>
</dbReference>
<dbReference type="Proteomes" id="UP000271573">
    <property type="component" value="Chromosome"/>
</dbReference>
<accession>A0A3G9IZ38</accession>
<evidence type="ECO:0000313" key="1">
    <source>
        <dbReference type="EMBL" id="BBH17653.1"/>
    </source>
</evidence>
<name>A0A3G9IZ38_9ACTN</name>
<evidence type="ECO:0000313" key="2">
    <source>
        <dbReference type="Proteomes" id="UP000271573"/>
    </source>
</evidence>
<keyword evidence="2" id="KW-1185">Reference proteome</keyword>